<dbReference type="GO" id="GO:0005681">
    <property type="term" value="C:spliceosomal complex"/>
    <property type="evidence" value="ECO:0007669"/>
    <property type="project" value="TreeGrafter"/>
</dbReference>
<feature type="region of interest" description="Disordered" evidence="6">
    <location>
        <begin position="124"/>
        <end position="166"/>
    </location>
</feature>
<dbReference type="PROSITE" id="PS50076">
    <property type="entry name" value="DNAJ_2"/>
    <property type="match status" value="1"/>
</dbReference>
<feature type="region of interest" description="Disordered" evidence="6">
    <location>
        <begin position="276"/>
        <end position="348"/>
    </location>
</feature>
<evidence type="ECO:0000256" key="2">
    <source>
        <dbReference type="ARBA" id="ARBA00004496"/>
    </source>
</evidence>
<dbReference type="SUPFAM" id="SSF46565">
    <property type="entry name" value="Chaperone J-domain"/>
    <property type="match status" value="1"/>
</dbReference>
<sequence length="377" mass="42261">MSSLEEDANPYDLLDIKTEATDQEIRTAYRQRSLKVHPDRNPNNPDAARKFHELTQAYELLLDPLRRLALDAKLRLKQARAERYKAYDTKRKNLLEELEERERAFKKARVEKQKEEVVRWQETERIKEDGRKLREQREQELKRRQEEAEAAAMSTAQDEDEPPALDPLDTTVRIKFTVKTHPELTSAAAIGSLLSQFGPTDSDSIVLSLKASKKSSAEDKKPKYGTALVPFKQIGDAFAAVCASGRPERKLEGVEITWVGGKEPQILGWLKKMGKLGGQAEGTSGQPPPAQPSHGPSTSDGQKASLFKGQSQPHSSGACAFSSFPSTFPDLSKPPPSASPAANVPGMDYESLTLMRLRQAERERLEREIRQSEEEEQ</sequence>
<accession>A0A0C2WHY1</accession>
<feature type="compositionally biased region" description="Basic and acidic residues" evidence="6">
    <location>
        <begin position="124"/>
        <end position="147"/>
    </location>
</feature>
<organism evidence="8 9">
    <name type="scientific">Amanita muscaria (strain Koide BX008)</name>
    <dbReference type="NCBI Taxonomy" id="946122"/>
    <lineage>
        <taxon>Eukaryota</taxon>
        <taxon>Fungi</taxon>
        <taxon>Dikarya</taxon>
        <taxon>Basidiomycota</taxon>
        <taxon>Agaricomycotina</taxon>
        <taxon>Agaricomycetes</taxon>
        <taxon>Agaricomycetidae</taxon>
        <taxon>Agaricales</taxon>
        <taxon>Pluteineae</taxon>
        <taxon>Amanitaceae</taxon>
        <taxon>Amanita</taxon>
    </lineage>
</organism>
<dbReference type="OrthoDB" id="376357at2759"/>
<dbReference type="EMBL" id="KN818289">
    <property type="protein sequence ID" value="KIL61082.1"/>
    <property type="molecule type" value="Genomic_DNA"/>
</dbReference>
<evidence type="ECO:0000256" key="4">
    <source>
        <dbReference type="ARBA" id="ARBA00023186"/>
    </source>
</evidence>
<proteinExistence type="predicted"/>
<dbReference type="InterPro" id="IPR036869">
    <property type="entry name" value="J_dom_sf"/>
</dbReference>
<comment type="subcellular location">
    <subcellularLocation>
        <location evidence="2">Cytoplasm</location>
    </subcellularLocation>
    <subcellularLocation>
        <location evidence="1">Nucleus</location>
    </subcellularLocation>
</comment>
<dbReference type="GO" id="GO:0005737">
    <property type="term" value="C:cytoplasm"/>
    <property type="evidence" value="ECO:0007669"/>
    <property type="project" value="UniProtKB-SubCell"/>
</dbReference>
<evidence type="ECO:0000256" key="5">
    <source>
        <dbReference type="ARBA" id="ARBA00023242"/>
    </source>
</evidence>
<dbReference type="InParanoid" id="A0A0C2WHY1"/>
<feature type="domain" description="J" evidence="7">
    <location>
        <begin position="9"/>
        <end position="74"/>
    </location>
</feature>
<dbReference type="HOGENOM" id="CLU_045732_0_1_1"/>
<evidence type="ECO:0000313" key="8">
    <source>
        <dbReference type="EMBL" id="KIL61082.1"/>
    </source>
</evidence>
<dbReference type="PRINTS" id="PR00625">
    <property type="entry name" value="JDOMAIN"/>
</dbReference>
<dbReference type="PANTHER" id="PTHR44313:SF1">
    <property type="entry name" value="DNAJ HOMOLOG SUBFAMILY C MEMBER 17"/>
    <property type="match status" value="1"/>
</dbReference>
<evidence type="ECO:0000256" key="6">
    <source>
        <dbReference type="SAM" id="MobiDB-lite"/>
    </source>
</evidence>
<keyword evidence="4" id="KW-0143">Chaperone</keyword>
<evidence type="ECO:0000256" key="1">
    <source>
        <dbReference type="ARBA" id="ARBA00004123"/>
    </source>
</evidence>
<name>A0A0C2WHY1_AMAMK</name>
<evidence type="ECO:0000256" key="3">
    <source>
        <dbReference type="ARBA" id="ARBA00022490"/>
    </source>
</evidence>
<dbReference type="Proteomes" id="UP000054549">
    <property type="component" value="Unassembled WGS sequence"/>
</dbReference>
<dbReference type="SMART" id="SM00271">
    <property type="entry name" value="DnaJ"/>
    <property type="match status" value="1"/>
</dbReference>
<dbReference type="FunCoup" id="A0A0C2WHY1">
    <property type="interactions" value="382"/>
</dbReference>
<keyword evidence="5" id="KW-0539">Nucleus</keyword>
<evidence type="ECO:0000259" key="7">
    <source>
        <dbReference type="PROSITE" id="PS50076"/>
    </source>
</evidence>
<reference evidence="8 9" key="1">
    <citation type="submission" date="2014-04" db="EMBL/GenBank/DDBJ databases">
        <title>Evolutionary Origins and Diversification of the Mycorrhizal Mutualists.</title>
        <authorList>
            <consortium name="DOE Joint Genome Institute"/>
            <consortium name="Mycorrhizal Genomics Consortium"/>
            <person name="Kohler A."/>
            <person name="Kuo A."/>
            <person name="Nagy L.G."/>
            <person name="Floudas D."/>
            <person name="Copeland A."/>
            <person name="Barry K.W."/>
            <person name="Cichocki N."/>
            <person name="Veneault-Fourrey C."/>
            <person name="LaButti K."/>
            <person name="Lindquist E.A."/>
            <person name="Lipzen A."/>
            <person name="Lundell T."/>
            <person name="Morin E."/>
            <person name="Murat C."/>
            <person name="Riley R."/>
            <person name="Ohm R."/>
            <person name="Sun H."/>
            <person name="Tunlid A."/>
            <person name="Henrissat B."/>
            <person name="Grigoriev I.V."/>
            <person name="Hibbett D.S."/>
            <person name="Martin F."/>
        </authorList>
    </citation>
    <scope>NUCLEOTIDE SEQUENCE [LARGE SCALE GENOMIC DNA]</scope>
    <source>
        <strain evidence="8 9">Koide BX008</strain>
    </source>
</reference>
<dbReference type="PANTHER" id="PTHR44313">
    <property type="entry name" value="DNAJ HOMOLOG SUBFAMILY C MEMBER 17"/>
    <property type="match status" value="1"/>
</dbReference>
<keyword evidence="3" id="KW-0963">Cytoplasm</keyword>
<dbReference type="InterPro" id="IPR052094">
    <property type="entry name" value="Pre-mRNA-splicing_ERAD"/>
</dbReference>
<dbReference type="Gene3D" id="1.10.287.110">
    <property type="entry name" value="DnaJ domain"/>
    <property type="match status" value="1"/>
</dbReference>
<protein>
    <recommendedName>
        <fullName evidence="7">J domain-containing protein</fullName>
    </recommendedName>
</protein>
<feature type="compositionally biased region" description="Polar residues" evidence="6">
    <location>
        <begin position="294"/>
        <end position="315"/>
    </location>
</feature>
<evidence type="ECO:0000313" key="9">
    <source>
        <dbReference type="Proteomes" id="UP000054549"/>
    </source>
</evidence>
<dbReference type="Pfam" id="PF00226">
    <property type="entry name" value="DnaJ"/>
    <property type="match status" value="1"/>
</dbReference>
<dbReference type="GO" id="GO:0000390">
    <property type="term" value="P:spliceosomal complex disassembly"/>
    <property type="evidence" value="ECO:0007669"/>
    <property type="project" value="TreeGrafter"/>
</dbReference>
<gene>
    <name evidence="8" type="ORF">M378DRAFT_167446</name>
</gene>
<keyword evidence="9" id="KW-1185">Reference proteome</keyword>
<dbReference type="InterPro" id="IPR001623">
    <property type="entry name" value="DnaJ_domain"/>
</dbReference>
<dbReference type="AlphaFoldDB" id="A0A0C2WHY1"/>
<dbReference type="CDD" id="cd06257">
    <property type="entry name" value="DnaJ"/>
    <property type="match status" value="1"/>
</dbReference>
<dbReference type="STRING" id="946122.A0A0C2WHY1"/>